<dbReference type="AlphaFoldDB" id="A0A919TW55"/>
<dbReference type="PROSITE" id="PS51819">
    <property type="entry name" value="VOC"/>
    <property type="match status" value="1"/>
</dbReference>
<evidence type="ECO:0000313" key="3">
    <source>
        <dbReference type="Proteomes" id="UP000623608"/>
    </source>
</evidence>
<dbReference type="PANTHER" id="PTHR33993">
    <property type="entry name" value="GLYOXALASE-RELATED"/>
    <property type="match status" value="1"/>
</dbReference>
<dbReference type="InterPro" id="IPR029068">
    <property type="entry name" value="Glyas_Bleomycin-R_OHBP_Dase"/>
</dbReference>
<dbReference type="EMBL" id="BOMY01000037">
    <property type="protein sequence ID" value="GIF22955.1"/>
    <property type="molecule type" value="Genomic_DNA"/>
</dbReference>
<proteinExistence type="predicted"/>
<dbReference type="SUPFAM" id="SSF54593">
    <property type="entry name" value="Glyoxalase/Bleomycin resistance protein/Dihydroxybiphenyl dioxygenase"/>
    <property type="match status" value="1"/>
</dbReference>
<dbReference type="InterPro" id="IPR052164">
    <property type="entry name" value="Anthracycline_SecMetBiosynth"/>
</dbReference>
<comment type="caution">
    <text evidence="2">The sequence shown here is derived from an EMBL/GenBank/DDBJ whole genome shotgun (WGS) entry which is preliminary data.</text>
</comment>
<dbReference type="Gene3D" id="3.10.180.10">
    <property type="entry name" value="2,3-Dihydroxybiphenyl 1,2-Dioxygenase, domain 1"/>
    <property type="match status" value="1"/>
</dbReference>
<evidence type="ECO:0000313" key="2">
    <source>
        <dbReference type="EMBL" id="GIF22955.1"/>
    </source>
</evidence>
<dbReference type="Proteomes" id="UP000623608">
    <property type="component" value="Unassembled WGS sequence"/>
</dbReference>
<dbReference type="InterPro" id="IPR037523">
    <property type="entry name" value="VOC_core"/>
</dbReference>
<dbReference type="RefSeq" id="WP_203810876.1">
    <property type="nucleotide sequence ID" value="NZ_BOMY01000037.1"/>
</dbReference>
<accession>A0A919TW55</accession>
<organism evidence="2 3">
    <name type="scientific">Paractinoplanes tereljensis</name>
    <dbReference type="NCBI Taxonomy" id="571912"/>
    <lineage>
        <taxon>Bacteria</taxon>
        <taxon>Bacillati</taxon>
        <taxon>Actinomycetota</taxon>
        <taxon>Actinomycetes</taxon>
        <taxon>Micromonosporales</taxon>
        <taxon>Micromonosporaceae</taxon>
        <taxon>Paractinoplanes</taxon>
    </lineage>
</organism>
<evidence type="ECO:0000259" key="1">
    <source>
        <dbReference type="PROSITE" id="PS51819"/>
    </source>
</evidence>
<gene>
    <name evidence="2" type="ORF">Ate02nite_56850</name>
</gene>
<dbReference type="InterPro" id="IPR041581">
    <property type="entry name" value="Glyoxalase_6"/>
</dbReference>
<feature type="domain" description="VOC" evidence="1">
    <location>
        <begin position="4"/>
        <end position="110"/>
    </location>
</feature>
<name>A0A919TW55_9ACTN</name>
<sequence>MQSPVVHFDIAGPNEKEQHLFYADLLGWNVDAKGPGYALVRTPDGGPNGALIDADTASVTIGIAVADLDAALARAVELGGSVLMPRTDNGWVVKAQVTDPAGNVLTLIQQ</sequence>
<keyword evidence="3" id="KW-1185">Reference proteome</keyword>
<reference evidence="2" key="1">
    <citation type="submission" date="2021-01" db="EMBL/GenBank/DDBJ databases">
        <title>Whole genome shotgun sequence of Actinoplanes tereljensis NBRC 105297.</title>
        <authorList>
            <person name="Komaki H."/>
            <person name="Tamura T."/>
        </authorList>
    </citation>
    <scope>NUCLEOTIDE SEQUENCE</scope>
    <source>
        <strain evidence="2">NBRC 105297</strain>
    </source>
</reference>
<dbReference type="Pfam" id="PF18029">
    <property type="entry name" value="Glyoxalase_6"/>
    <property type="match status" value="1"/>
</dbReference>
<protein>
    <recommendedName>
        <fullName evidence="1">VOC domain-containing protein</fullName>
    </recommendedName>
</protein>